<dbReference type="AlphaFoldDB" id="A0A0E9SQE7"/>
<organism evidence="1">
    <name type="scientific">Anguilla anguilla</name>
    <name type="common">European freshwater eel</name>
    <name type="synonym">Muraena anguilla</name>
    <dbReference type="NCBI Taxonomy" id="7936"/>
    <lineage>
        <taxon>Eukaryota</taxon>
        <taxon>Metazoa</taxon>
        <taxon>Chordata</taxon>
        <taxon>Craniata</taxon>
        <taxon>Vertebrata</taxon>
        <taxon>Euteleostomi</taxon>
        <taxon>Actinopterygii</taxon>
        <taxon>Neopterygii</taxon>
        <taxon>Teleostei</taxon>
        <taxon>Anguilliformes</taxon>
        <taxon>Anguillidae</taxon>
        <taxon>Anguilla</taxon>
    </lineage>
</organism>
<accession>A0A0E9SQE7</accession>
<evidence type="ECO:0000313" key="1">
    <source>
        <dbReference type="EMBL" id="JAH43531.1"/>
    </source>
</evidence>
<proteinExistence type="predicted"/>
<sequence length="25" mass="2992">MSPWELLDRPHTCVRYGEIECNKSK</sequence>
<name>A0A0E9SQE7_ANGAN</name>
<reference evidence="1" key="1">
    <citation type="submission" date="2014-11" db="EMBL/GenBank/DDBJ databases">
        <authorList>
            <person name="Amaro Gonzalez C."/>
        </authorList>
    </citation>
    <scope>NUCLEOTIDE SEQUENCE</scope>
</reference>
<dbReference type="EMBL" id="GBXM01065046">
    <property type="protein sequence ID" value="JAH43531.1"/>
    <property type="molecule type" value="Transcribed_RNA"/>
</dbReference>
<reference evidence="1" key="2">
    <citation type="journal article" date="2015" name="Fish Shellfish Immunol.">
        <title>Early steps in the European eel (Anguilla anguilla)-Vibrio vulnificus interaction in the gills: Role of the RtxA13 toxin.</title>
        <authorList>
            <person name="Callol A."/>
            <person name="Pajuelo D."/>
            <person name="Ebbesson L."/>
            <person name="Teles M."/>
            <person name="MacKenzie S."/>
            <person name="Amaro C."/>
        </authorList>
    </citation>
    <scope>NUCLEOTIDE SEQUENCE</scope>
</reference>
<protein>
    <submittedName>
        <fullName evidence="1">Uncharacterized protein</fullName>
    </submittedName>
</protein>